<keyword evidence="1" id="KW-0812">Transmembrane</keyword>
<keyword evidence="1" id="KW-0472">Membrane</keyword>
<protein>
    <submittedName>
        <fullName evidence="2">Uncharacterized protein</fullName>
    </submittedName>
</protein>
<accession>A0A368NNH5</accession>
<proteinExistence type="predicted"/>
<dbReference type="Proteomes" id="UP000252558">
    <property type="component" value="Unassembled WGS sequence"/>
</dbReference>
<keyword evidence="3" id="KW-1185">Reference proteome</keyword>
<sequence>MDAPTQLLTVVLTPFVVCVVAAVLVLAFQKTKKATQKLWVNPRCANCKTNLCWSCTPEGTREHQAYSWSAEPK</sequence>
<feature type="transmembrane region" description="Helical" evidence="1">
    <location>
        <begin position="6"/>
        <end position="28"/>
    </location>
</feature>
<organism evidence="2 3">
    <name type="scientific">Corallincola holothuriorum</name>
    <dbReference type="NCBI Taxonomy" id="2282215"/>
    <lineage>
        <taxon>Bacteria</taxon>
        <taxon>Pseudomonadati</taxon>
        <taxon>Pseudomonadota</taxon>
        <taxon>Gammaproteobacteria</taxon>
        <taxon>Alteromonadales</taxon>
        <taxon>Psychromonadaceae</taxon>
        <taxon>Corallincola</taxon>
    </lineage>
</organism>
<keyword evidence="1" id="KW-1133">Transmembrane helix</keyword>
<gene>
    <name evidence="2" type="ORF">DU002_04390</name>
</gene>
<name>A0A368NNH5_9GAMM</name>
<evidence type="ECO:0000313" key="2">
    <source>
        <dbReference type="EMBL" id="RCU51716.1"/>
    </source>
</evidence>
<dbReference type="EMBL" id="QPID01000002">
    <property type="protein sequence ID" value="RCU51716.1"/>
    <property type="molecule type" value="Genomic_DNA"/>
</dbReference>
<dbReference type="RefSeq" id="WP_114337145.1">
    <property type="nucleotide sequence ID" value="NZ_QPID01000002.1"/>
</dbReference>
<comment type="caution">
    <text evidence="2">The sequence shown here is derived from an EMBL/GenBank/DDBJ whole genome shotgun (WGS) entry which is preliminary data.</text>
</comment>
<reference evidence="2 3" key="1">
    <citation type="submission" date="2018-07" db="EMBL/GenBank/DDBJ databases">
        <title>Corallincola holothuriorum sp. nov., a new facultative anaerobe isolated from sea cucumber Apostichopus japonicus.</title>
        <authorList>
            <person name="Xia H."/>
        </authorList>
    </citation>
    <scope>NUCLEOTIDE SEQUENCE [LARGE SCALE GENOMIC DNA]</scope>
    <source>
        <strain evidence="2 3">C4</strain>
    </source>
</reference>
<evidence type="ECO:0000313" key="3">
    <source>
        <dbReference type="Proteomes" id="UP000252558"/>
    </source>
</evidence>
<evidence type="ECO:0000256" key="1">
    <source>
        <dbReference type="SAM" id="Phobius"/>
    </source>
</evidence>
<dbReference type="AlphaFoldDB" id="A0A368NNH5"/>